<keyword evidence="5" id="KW-1185">Reference proteome</keyword>
<keyword evidence="2" id="KW-0812">Transmembrane</keyword>
<keyword evidence="2" id="KW-0472">Membrane</keyword>
<dbReference type="EMBL" id="JAOTMY010000002">
    <property type="protein sequence ID" value="MCY3087522.1"/>
    <property type="molecule type" value="Genomic_DNA"/>
</dbReference>
<feature type="transmembrane region" description="Helical" evidence="2">
    <location>
        <begin position="281"/>
        <end position="310"/>
    </location>
</feature>
<evidence type="ECO:0000256" key="1">
    <source>
        <dbReference type="SAM" id="Coils"/>
    </source>
</evidence>
<feature type="coiled-coil region" evidence="1">
    <location>
        <begin position="161"/>
        <end position="195"/>
    </location>
</feature>
<reference evidence="4" key="3">
    <citation type="submission" date="2024-02" db="EMBL/GenBank/DDBJ databases">
        <authorList>
            <person name="Choi B."/>
        </authorList>
    </citation>
    <scope>NUCLEOTIDE SEQUENCE</scope>
    <source>
        <strain evidence="4">UMB1016</strain>
    </source>
</reference>
<dbReference type="Proteomes" id="UP000250354">
    <property type="component" value="Chromosome"/>
</dbReference>
<reference evidence="3" key="2">
    <citation type="submission" date="2022-09" db="EMBL/GenBank/DDBJ databases">
        <title>Aerococcus urinae taxonomy study.</title>
        <authorList>
            <person name="Christensen J."/>
            <person name="Senneby E."/>
        </authorList>
    </citation>
    <scope>NUCLEOTIDE SEQUENCE</scope>
    <source>
        <strain evidence="3">LUND-41-B12</strain>
    </source>
</reference>
<protein>
    <submittedName>
        <fullName evidence="3">MFS transporter</fullName>
    </submittedName>
</protein>
<feature type="transmembrane region" description="Helical" evidence="2">
    <location>
        <begin position="330"/>
        <end position="352"/>
    </location>
</feature>
<organism evidence="3 6">
    <name type="scientific">Aerococcus mictus</name>
    <dbReference type="NCBI Taxonomy" id="2976810"/>
    <lineage>
        <taxon>Bacteria</taxon>
        <taxon>Bacillati</taxon>
        <taxon>Bacillota</taxon>
        <taxon>Bacilli</taxon>
        <taxon>Lactobacillales</taxon>
        <taxon>Aerococcaceae</taxon>
        <taxon>Aerococcus</taxon>
    </lineage>
</organism>
<dbReference type="EMBL" id="CP145132">
    <property type="protein sequence ID" value="WWC53957.1"/>
    <property type="molecule type" value="Genomic_DNA"/>
</dbReference>
<dbReference type="Proteomes" id="UP001069047">
    <property type="component" value="Unassembled WGS sequence"/>
</dbReference>
<keyword evidence="2" id="KW-1133">Transmembrane helix</keyword>
<reference evidence="4 5" key="1">
    <citation type="journal article" date="2020" name="J. Bacteriol.">
        <title>Aerococcus urinae Isolated from Women with Lower Urinary Tract Symptoms: In Vitro Aggregation and Genome Analysis.</title>
        <authorList>
            <person name="Hilt E.E."/>
            <person name="Putonti C."/>
            <person name="Thomas-White K."/>
            <person name="Lewis A.L."/>
            <person name="Visick K.L."/>
            <person name="Gilbert N.M."/>
            <person name="Wolfe A.J."/>
        </authorList>
    </citation>
    <scope>NUCLEOTIDE SEQUENCE [LARGE SCALE GENOMIC DNA]</scope>
    <source>
        <strain evidence="4 5">UMB1016</strain>
    </source>
</reference>
<feature type="transmembrane region" description="Helical" evidence="2">
    <location>
        <begin position="196"/>
        <end position="218"/>
    </location>
</feature>
<evidence type="ECO:0000313" key="3">
    <source>
        <dbReference type="EMBL" id="MCY3087522.1"/>
    </source>
</evidence>
<keyword evidence="1" id="KW-0175">Coiled coil</keyword>
<dbReference type="AlphaFoldDB" id="A0A1E9PDW2"/>
<evidence type="ECO:0000313" key="4">
    <source>
        <dbReference type="EMBL" id="WWC53957.1"/>
    </source>
</evidence>
<gene>
    <name evidence="4" type="ORF">DBT44_0006010</name>
    <name evidence="3" type="ORF">ODY61_05235</name>
</gene>
<proteinExistence type="predicted"/>
<feature type="transmembrane region" description="Helical" evidence="2">
    <location>
        <begin position="238"/>
        <end position="260"/>
    </location>
</feature>
<dbReference type="GeneID" id="89334375"/>
<dbReference type="RefSeq" id="WP_070559914.1">
    <property type="nucleotide sequence ID" value="NZ_CAJHLG010000003.1"/>
</dbReference>
<evidence type="ECO:0000313" key="5">
    <source>
        <dbReference type="Proteomes" id="UP000250354"/>
    </source>
</evidence>
<accession>A0A9Q4H4B2</accession>
<name>A0A1E9PDW2_9LACT</name>
<sequence>MVSKDKAAKVYKSYVESPENNDFANTFAIIIDRTEKSFLSNKKEDYLPINLSDNSNNREFGIYKDFQKLFDDSLNYTETVLPYSQITKFIFDANLTTNQMSQLNETLRGLFKLKTDKLKKFSESQGENSEKITDDFILKVKNTAKFLEHSNLAATQKSNLYEQQKLEIADLDHNSQLLKKRVEEYEEKLKSLNGQLYREIVSILGIFSALMFGLISGFNALIESINALSSTNQNIGRIGMGITIIAAGLILFLYSLIHWISKLSGRKITDDGRERYGIRRIIYRHSLLVFSLLVIMILFFISTLIHIMSISGIIKDILANNFSIKWFSSLFWLITIIIIIILCLIGIIYWFYEKKARDNIEGD</sequence>
<evidence type="ECO:0000313" key="6">
    <source>
        <dbReference type="Proteomes" id="UP001069047"/>
    </source>
</evidence>
<accession>A0A1E9PDW2</accession>
<evidence type="ECO:0000256" key="2">
    <source>
        <dbReference type="SAM" id="Phobius"/>
    </source>
</evidence>